<evidence type="ECO:0000259" key="8">
    <source>
        <dbReference type="PROSITE" id="PS50873"/>
    </source>
</evidence>
<accession>A0A8H6XDZ0</accession>
<dbReference type="PANTHER" id="PTHR31356:SF53">
    <property type="entry name" value="HEME PEROXIDASE"/>
    <property type="match status" value="1"/>
</dbReference>
<name>A0A8H6XDZ0_9AGAR</name>
<dbReference type="EC" id="1.11.1.-" evidence="7"/>
<gene>
    <name evidence="9" type="ORF">MSAN_02194100</name>
</gene>
<feature type="domain" description="Plant heme peroxidase family profile" evidence="8">
    <location>
        <begin position="38"/>
        <end position="173"/>
    </location>
</feature>
<evidence type="ECO:0000256" key="2">
    <source>
        <dbReference type="ARBA" id="ARBA00022617"/>
    </source>
</evidence>
<dbReference type="GO" id="GO:0034599">
    <property type="term" value="P:cellular response to oxidative stress"/>
    <property type="evidence" value="ECO:0007669"/>
    <property type="project" value="InterPro"/>
</dbReference>
<evidence type="ECO:0000256" key="3">
    <source>
        <dbReference type="ARBA" id="ARBA00022723"/>
    </source>
</evidence>
<dbReference type="PROSITE" id="PS50873">
    <property type="entry name" value="PEROXIDASE_4"/>
    <property type="match status" value="1"/>
</dbReference>
<dbReference type="Gene3D" id="1.10.420.10">
    <property type="entry name" value="Peroxidase, domain 2"/>
    <property type="match status" value="1"/>
</dbReference>
<dbReference type="PANTHER" id="PTHR31356">
    <property type="entry name" value="THYLAKOID LUMENAL 29 KDA PROTEIN, CHLOROPLASTIC-RELATED"/>
    <property type="match status" value="1"/>
</dbReference>
<dbReference type="AlphaFoldDB" id="A0A8H6XDZ0"/>
<dbReference type="Pfam" id="PF00141">
    <property type="entry name" value="peroxidase"/>
    <property type="match status" value="1"/>
</dbReference>
<evidence type="ECO:0000256" key="1">
    <source>
        <dbReference type="ARBA" id="ARBA00022559"/>
    </source>
</evidence>
<dbReference type="GO" id="GO:0046872">
    <property type="term" value="F:metal ion binding"/>
    <property type="evidence" value="ECO:0007669"/>
    <property type="project" value="UniProtKB-UniRule"/>
</dbReference>
<dbReference type="GO" id="GO:0000302">
    <property type="term" value="P:response to reactive oxygen species"/>
    <property type="evidence" value="ECO:0007669"/>
    <property type="project" value="TreeGrafter"/>
</dbReference>
<dbReference type="InterPro" id="IPR010255">
    <property type="entry name" value="Haem_peroxidase_sf"/>
</dbReference>
<dbReference type="GO" id="GO:0042744">
    <property type="term" value="P:hydrogen peroxide catabolic process"/>
    <property type="evidence" value="ECO:0007669"/>
    <property type="project" value="TreeGrafter"/>
</dbReference>
<dbReference type="Proteomes" id="UP000623467">
    <property type="component" value="Unassembled WGS sequence"/>
</dbReference>
<protein>
    <recommendedName>
        <fullName evidence="7">Peroxidase</fullName>
        <ecNumber evidence="7">1.11.1.-</ecNumber>
    </recommendedName>
</protein>
<keyword evidence="10" id="KW-1185">Reference proteome</keyword>
<comment type="similarity">
    <text evidence="6">Belongs to the peroxidase family.</text>
</comment>
<organism evidence="9 10">
    <name type="scientific">Mycena sanguinolenta</name>
    <dbReference type="NCBI Taxonomy" id="230812"/>
    <lineage>
        <taxon>Eukaryota</taxon>
        <taxon>Fungi</taxon>
        <taxon>Dikarya</taxon>
        <taxon>Basidiomycota</taxon>
        <taxon>Agaricomycotina</taxon>
        <taxon>Agaricomycetes</taxon>
        <taxon>Agaricomycetidae</taxon>
        <taxon>Agaricales</taxon>
        <taxon>Marasmiineae</taxon>
        <taxon>Mycenaceae</taxon>
        <taxon>Mycena</taxon>
    </lineage>
</organism>
<dbReference type="GO" id="GO:0020037">
    <property type="term" value="F:heme binding"/>
    <property type="evidence" value="ECO:0007669"/>
    <property type="project" value="UniProtKB-UniRule"/>
</dbReference>
<evidence type="ECO:0000256" key="5">
    <source>
        <dbReference type="ARBA" id="ARBA00023004"/>
    </source>
</evidence>
<keyword evidence="5" id="KW-0408">Iron</keyword>
<evidence type="ECO:0000256" key="6">
    <source>
        <dbReference type="RuleBase" id="RU004241"/>
    </source>
</evidence>
<sequence>MKASPPIGSGLYVTENYLAMAPSQLLLQAYHDMATHNIDDGTGGLDNSITFELDRAEENSDVTAIGVVLATVECGGPVIALRGGRIDASSAGPPGVPTPDQSVDDFIETFRKQGFTQEEMIALVACGHTVGGVHNPDFPTLVPPGDIPFEDNIVLFDGTPQFDNAIVTQYLDGTTGNLLVIGANGNSTLSSDLRVFSSDGNVTMQSLASPENFAATCATLLGRMIDTVPSNVTLTDVIQPLPVKVAGVQLAPGYDDTLVLNLTMRLLSNTARQVTLHWADRGSTTCSSGTCSASPINSTLITTPLVGALGLSPIKYTFSTPIANTSISAFWFEVDGEIENNGGSGYVIEQDRVLFSPDRSVYAGSSFKIVAAVRNDSVPSGVYVEPYQRGGVVTRTASVNLTLNASITPSAGYNFYSGEVFGEDLTFDLFAEIDGTVYEEEFRDTHFIGFGTI</sequence>
<evidence type="ECO:0000313" key="10">
    <source>
        <dbReference type="Proteomes" id="UP000623467"/>
    </source>
</evidence>
<dbReference type="OrthoDB" id="5985073at2759"/>
<evidence type="ECO:0000256" key="4">
    <source>
        <dbReference type="ARBA" id="ARBA00023002"/>
    </source>
</evidence>
<keyword evidence="1 7" id="KW-0575">Peroxidase</keyword>
<keyword evidence="2" id="KW-0349">Heme</keyword>
<proteinExistence type="inferred from homology"/>
<keyword evidence="4 7" id="KW-0560">Oxidoreductase</keyword>
<evidence type="ECO:0000256" key="7">
    <source>
        <dbReference type="RuleBase" id="RU363051"/>
    </source>
</evidence>
<dbReference type="SUPFAM" id="SSF48113">
    <property type="entry name" value="Heme-dependent peroxidases"/>
    <property type="match status" value="1"/>
</dbReference>
<dbReference type="EMBL" id="JACAZH010000032">
    <property type="protein sequence ID" value="KAF7338719.1"/>
    <property type="molecule type" value="Genomic_DNA"/>
</dbReference>
<evidence type="ECO:0000313" key="9">
    <source>
        <dbReference type="EMBL" id="KAF7338719.1"/>
    </source>
</evidence>
<keyword evidence="3" id="KW-0479">Metal-binding</keyword>
<dbReference type="GO" id="GO:0004601">
    <property type="term" value="F:peroxidase activity"/>
    <property type="evidence" value="ECO:0007669"/>
    <property type="project" value="UniProtKB-KW"/>
</dbReference>
<dbReference type="InterPro" id="IPR044831">
    <property type="entry name" value="Ccp1-like"/>
</dbReference>
<dbReference type="InterPro" id="IPR002016">
    <property type="entry name" value="Haem_peroxidase"/>
</dbReference>
<comment type="caution">
    <text evidence="9">The sequence shown here is derived from an EMBL/GenBank/DDBJ whole genome shotgun (WGS) entry which is preliminary data.</text>
</comment>
<reference evidence="9" key="1">
    <citation type="submission" date="2020-05" db="EMBL/GenBank/DDBJ databases">
        <title>Mycena genomes resolve the evolution of fungal bioluminescence.</title>
        <authorList>
            <person name="Tsai I.J."/>
        </authorList>
    </citation>
    <scope>NUCLEOTIDE SEQUENCE</scope>
    <source>
        <strain evidence="9">160909Yilan</strain>
    </source>
</reference>